<evidence type="ECO:0000256" key="1">
    <source>
        <dbReference type="SAM" id="MobiDB-lite"/>
    </source>
</evidence>
<proteinExistence type="predicted"/>
<accession>A0A6J5MX28</accession>
<evidence type="ECO:0000313" key="2">
    <source>
        <dbReference type="EMBL" id="CAB4150892.1"/>
    </source>
</evidence>
<feature type="compositionally biased region" description="Polar residues" evidence="1">
    <location>
        <begin position="1"/>
        <end position="10"/>
    </location>
</feature>
<reference evidence="2" key="1">
    <citation type="submission" date="2020-04" db="EMBL/GenBank/DDBJ databases">
        <authorList>
            <person name="Chiriac C."/>
            <person name="Salcher M."/>
            <person name="Ghai R."/>
            <person name="Kavagutti S V."/>
        </authorList>
    </citation>
    <scope>NUCLEOTIDE SEQUENCE</scope>
</reference>
<protein>
    <submittedName>
        <fullName evidence="2">Uncharacterized protein</fullName>
    </submittedName>
</protein>
<sequence length="176" mass="19700">MAGTSDTNWRSYVGPQDNGKLVTSEDWQSPSNPREWDDLFKCSNVSNLTATGLVIPASREDSIDCVRGNAYSFQSCTIEGSVTVKGAIDGLKLYNCVISGTVELGQYDNYWTRGRAPTRNVSLLNCCSPDGEPIRVKLWDAEMPTLQNTNVKVTKIPKWIWLPYFIFRRLTNPKAV</sequence>
<feature type="region of interest" description="Disordered" evidence="1">
    <location>
        <begin position="1"/>
        <end position="33"/>
    </location>
</feature>
<dbReference type="EMBL" id="LR796549">
    <property type="protein sequence ID" value="CAB4150892.1"/>
    <property type="molecule type" value="Genomic_DNA"/>
</dbReference>
<name>A0A6J5MX28_9CAUD</name>
<organism evidence="2">
    <name type="scientific">uncultured Caudovirales phage</name>
    <dbReference type="NCBI Taxonomy" id="2100421"/>
    <lineage>
        <taxon>Viruses</taxon>
        <taxon>Duplodnaviria</taxon>
        <taxon>Heunggongvirae</taxon>
        <taxon>Uroviricota</taxon>
        <taxon>Caudoviricetes</taxon>
        <taxon>Peduoviridae</taxon>
        <taxon>Maltschvirus</taxon>
        <taxon>Maltschvirus maltsch</taxon>
    </lineage>
</organism>
<gene>
    <name evidence="2" type="ORF">UFOVP574_47</name>
</gene>